<evidence type="ECO:0000259" key="5">
    <source>
        <dbReference type="PROSITE" id="PS51898"/>
    </source>
</evidence>
<dbReference type="InterPro" id="IPR002104">
    <property type="entry name" value="Integrase_catalytic"/>
</dbReference>
<sequence>MSLIDSWIVALRAARKSPATIKQYTDGLRQFADWAEDTGVPPHLDRATVNAFSAHLLDLGREPATVRARQLSLKRYSAWLADEGEIPEDRLIGLKSAKLDSKVVEPLTEDEIRALLKSCATGDQFRARRDTAIVRFMLETGARAGETAALTVSGVDLIEGRAVIVRGKGGKGRTVPFGPNTGQAIDRYVRTRRTHRLADTDALWLGDRGKPFSYDGLHKALRERAVAAGIDRFHPHLLRHTAAHRWLAAGGSENGLMAGAGWTRPDMLVRYTKAQSEARAADEARRLNLGEF</sequence>
<dbReference type="Proteomes" id="UP000644727">
    <property type="component" value="Unassembled WGS sequence"/>
</dbReference>
<dbReference type="SUPFAM" id="SSF56349">
    <property type="entry name" value="DNA breaking-rejoining enzymes"/>
    <property type="match status" value="1"/>
</dbReference>
<comment type="caution">
    <text evidence="7">The sequence shown here is derived from an EMBL/GenBank/DDBJ whole genome shotgun (WGS) entry which is preliminary data.</text>
</comment>
<keyword evidence="8" id="KW-1185">Reference proteome</keyword>
<organism evidence="7 8">
    <name type="scientific">Brachybacterium epidermidis</name>
    <dbReference type="NCBI Taxonomy" id="2781983"/>
    <lineage>
        <taxon>Bacteria</taxon>
        <taxon>Bacillati</taxon>
        <taxon>Actinomycetota</taxon>
        <taxon>Actinomycetes</taxon>
        <taxon>Micrococcales</taxon>
        <taxon>Dermabacteraceae</taxon>
        <taxon>Brachybacterium</taxon>
    </lineage>
</organism>
<dbReference type="Pfam" id="PF00589">
    <property type="entry name" value="Phage_integrase"/>
    <property type="match status" value="1"/>
</dbReference>
<dbReference type="Pfam" id="PF02899">
    <property type="entry name" value="Phage_int_SAM_1"/>
    <property type="match status" value="1"/>
</dbReference>
<reference evidence="7 8" key="1">
    <citation type="submission" date="2020-10" db="EMBL/GenBank/DDBJ databases">
        <title>Draft genome and description of Brachybacterium epidermidis sp nov.</title>
        <authorList>
            <person name="Boxberger M."/>
            <person name="La Scola B."/>
        </authorList>
    </citation>
    <scope>NUCLEOTIDE SEQUENCE [LARGE SCALE GENOMIC DNA]</scope>
    <source>
        <strain evidence="7 8">Marseille-Q2903</strain>
    </source>
</reference>
<evidence type="ECO:0000256" key="3">
    <source>
        <dbReference type="ARBA" id="ARBA00023172"/>
    </source>
</evidence>
<dbReference type="InterPro" id="IPR013762">
    <property type="entry name" value="Integrase-like_cat_sf"/>
</dbReference>
<proteinExistence type="predicted"/>
<keyword evidence="1" id="KW-0229">DNA integration</keyword>
<evidence type="ECO:0000313" key="7">
    <source>
        <dbReference type="EMBL" id="MBE9404494.1"/>
    </source>
</evidence>
<keyword evidence="3" id="KW-0233">DNA recombination</keyword>
<evidence type="ECO:0000256" key="2">
    <source>
        <dbReference type="ARBA" id="ARBA00023125"/>
    </source>
</evidence>
<dbReference type="Gene3D" id="1.10.443.10">
    <property type="entry name" value="Intergrase catalytic core"/>
    <property type="match status" value="1"/>
</dbReference>
<dbReference type="PANTHER" id="PTHR30349">
    <property type="entry name" value="PHAGE INTEGRASE-RELATED"/>
    <property type="match status" value="1"/>
</dbReference>
<dbReference type="InterPro" id="IPR004107">
    <property type="entry name" value="Integrase_SAM-like_N"/>
</dbReference>
<gene>
    <name evidence="7" type="ORF">IOE58_09990</name>
</gene>
<protein>
    <submittedName>
        <fullName evidence="7">Tyrosine-type recombinase/integrase</fullName>
    </submittedName>
</protein>
<evidence type="ECO:0000256" key="4">
    <source>
        <dbReference type="PROSITE-ProRule" id="PRU01248"/>
    </source>
</evidence>
<evidence type="ECO:0000256" key="1">
    <source>
        <dbReference type="ARBA" id="ARBA00022908"/>
    </source>
</evidence>
<evidence type="ECO:0000259" key="6">
    <source>
        <dbReference type="PROSITE" id="PS51900"/>
    </source>
</evidence>
<dbReference type="InterPro" id="IPR044068">
    <property type="entry name" value="CB"/>
</dbReference>
<dbReference type="PROSITE" id="PS51898">
    <property type="entry name" value="TYR_RECOMBINASE"/>
    <property type="match status" value="1"/>
</dbReference>
<dbReference type="Gene3D" id="1.10.150.130">
    <property type="match status" value="1"/>
</dbReference>
<dbReference type="InterPro" id="IPR010998">
    <property type="entry name" value="Integrase_recombinase_N"/>
</dbReference>
<dbReference type="InterPro" id="IPR011010">
    <property type="entry name" value="DNA_brk_join_enz"/>
</dbReference>
<dbReference type="PROSITE" id="PS51900">
    <property type="entry name" value="CB"/>
    <property type="match status" value="1"/>
</dbReference>
<feature type="domain" description="Tyr recombinase" evidence="5">
    <location>
        <begin position="102"/>
        <end position="285"/>
    </location>
</feature>
<keyword evidence="2 4" id="KW-0238">DNA-binding</keyword>
<dbReference type="InterPro" id="IPR050090">
    <property type="entry name" value="Tyrosine_recombinase_XerCD"/>
</dbReference>
<evidence type="ECO:0000313" key="8">
    <source>
        <dbReference type="Proteomes" id="UP000644727"/>
    </source>
</evidence>
<dbReference type="PANTHER" id="PTHR30349:SF81">
    <property type="entry name" value="TYROSINE RECOMBINASE XERC"/>
    <property type="match status" value="1"/>
</dbReference>
<dbReference type="EMBL" id="JADEYR010000010">
    <property type="protein sequence ID" value="MBE9404494.1"/>
    <property type="molecule type" value="Genomic_DNA"/>
</dbReference>
<name>A0ABR9W232_9MICO</name>
<feature type="domain" description="Core-binding (CB)" evidence="6">
    <location>
        <begin position="1"/>
        <end position="81"/>
    </location>
</feature>
<accession>A0ABR9W232</accession>